<gene>
    <name evidence="1" type="ORF">CBF29_06025</name>
</gene>
<evidence type="ECO:0000313" key="2">
    <source>
        <dbReference type="Proteomes" id="UP000287605"/>
    </source>
</evidence>
<dbReference type="AlphaFoldDB" id="A0A430AXB0"/>
<organism evidence="1 2">
    <name type="scientific">Vagococcus elongatus</name>
    <dbReference type="NCBI Taxonomy" id="180344"/>
    <lineage>
        <taxon>Bacteria</taxon>
        <taxon>Bacillati</taxon>
        <taxon>Bacillota</taxon>
        <taxon>Bacilli</taxon>
        <taxon>Lactobacillales</taxon>
        <taxon>Enterococcaceae</taxon>
        <taxon>Vagococcus</taxon>
    </lineage>
</organism>
<sequence>MKRILLTMNETKKYKVIKAVAEKKKQKARACIELNLSIRQVNRLVKAYKEKGKIIFAHKNRGVKHKHAVPDNIKQQIITIYRQFKVRPNVKHFERYSEEFDTIPETKKERRKYIPPQSHPWKLESFKRYLRRIESTLEDYEAEKTA</sequence>
<name>A0A430AXB0_9ENTE</name>
<dbReference type="Proteomes" id="UP000287605">
    <property type="component" value="Unassembled WGS sequence"/>
</dbReference>
<dbReference type="OrthoDB" id="9794201at2"/>
<comment type="caution">
    <text evidence="1">The sequence shown here is derived from an EMBL/GenBank/DDBJ whole genome shotgun (WGS) entry which is preliminary data.</text>
</comment>
<keyword evidence="2" id="KW-1185">Reference proteome</keyword>
<proteinExistence type="predicted"/>
<dbReference type="EMBL" id="NGKA01000007">
    <property type="protein sequence ID" value="RSU12684.1"/>
    <property type="molecule type" value="Genomic_DNA"/>
</dbReference>
<evidence type="ECO:0008006" key="3">
    <source>
        <dbReference type="Google" id="ProtNLM"/>
    </source>
</evidence>
<protein>
    <recommendedName>
        <fullName evidence="3">Transposase</fullName>
    </recommendedName>
</protein>
<accession>A0A430AXB0</accession>
<reference evidence="1 2" key="1">
    <citation type="submission" date="2017-05" db="EMBL/GenBank/DDBJ databases">
        <title>Vagococcus spp. assemblies.</title>
        <authorList>
            <person name="Gulvik C.A."/>
        </authorList>
    </citation>
    <scope>NUCLEOTIDE SEQUENCE [LARGE SCALE GENOMIC DNA]</scope>
    <source>
        <strain evidence="1 2">CCUG 51432</strain>
    </source>
</reference>
<evidence type="ECO:0000313" key="1">
    <source>
        <dbReference type="EMBL" id="RSU12684.1"/>
    </source>
</evidence>